<feature type="transmembrane region" description="Helical" evidence="11">
    <location>
        <begin position="264"/>
        <end position="294"/>
    </location>
</feature>
<feature type="transmembrane region" description="Helical" evidence="11">
    <location>
        <begin position="331"/>
        <end position="356"/>
    </location>
</feature>
<dbReference type="Pfam" id="PF01032">
    <property type="entry name" value="FecCD"/>
    <property type="match status" value="1"/>
</dbReference>
<dbReference type="EMBL" id="LGFT01000058">
    <property type="protein sequence ID" value="KUK43632.1"/>
    <property type="molecule type" value="Genomic_DNA"/>
</dbReference>
<comment type="similarity">
    <text evidence="2">Belongs to the binding-protein-dependent transport system permease family. FecCD subfamily.</text>
</comment>
<evidence type="ECO:0000256" key="3">
    <source>
        <dbReference type="ARBA" id="ARBA00022448"/>
    </source>
</evidence>
<feature type="transmembrane region" description="Helical" evidence="11">
    <location>
        <begin position="220"/>
        <end position="243"/>
    </location>
</feature>
<dbReference type="PANTHER" id="PTHR30472:SF25">
    <property type="entry name" value="ABC TRANSPORTER PERMEASE PROTEIN MJ0876-RELATED"/>
    <property type="match status" value="1"/>
</dbReference>
<accession>A0A117LF18</accession>
<reference evidence="14 15" key="2">
    <citation type="journal article" date="2015" name="MBio">
        <title>Genome-Resolved Metagenomic Analysis Reveals Roles for Candidate Phyla and Other Microbial Community Members in Biogeochemical Transformations in Oil Reservoirs.</title>
        <authorList>
            <person name="Hu P."/>
            <person name="Tom L."/>
            <person name="Singh A."/>
            <person name="Thomas B.C."/>
            <person name="Baker B.J."/>
            <person name="Piceno Y.M."/>
            <person name="Andersen G.L."/>
            <person name="Banfield J.F."/>
        </authorList>
    </citation>
    <scope>NUCLEOTIDE SEQUENCE [LARGE SCALE GENOMIC DNA]</scope>
    <source>
        <strain evidence="12">57_489</strain>
    </source>
</reference>
<feature type="transmembrane region" description="Helical" evidence="11">
    <location>
        <begin position="306"/>
        <end position="324"/>
    </location>
</feature>
<protein>
    <recommendedName>
        <fullName evidence="10">Cobalamin import system permease protein BtuC</fullName>
    </recommendedName>
</protein>
<evidence type="ECO:0000256" key="2">
    <source>
        <dbReference type="ARBA" id="ARBA00007935"/>
    </source>
</evidence>
<evidence type="ECO:0000313" key="15">
    <source>
        <dbReference type="Proteomes" id="UP000057043"/>
    </source>
</evidence>
<feature type="transmembrane region" description="Helical" evidence="11">
    <location>
        <begin position="30"/>
        <end position="50"/>
    </location>
</feature>
<feature type="transmembrane region" description="Helical" evidence="11">
    <location>
        <begin position="179"/>
        <end position="200"/>
    </location>
</feature>
<evidence type="ECO:0000256" key="4">
    <source>
        <dbReference type="ARBA" id="ARBA00022475"/>
    </source>
</evidence>
<evidence type="ECO:0000256" key="10">
    <source>
        <dbReference type="ARBA" id="ARBA00071366"/>
    </source>
</evidence>
<comment type="function">
    <text evidence="8">Required for corrinoid utilization. Probably part of the ABC transporter complex BtuCDF involved in cobalamin (vitamin B12) import. Probably involved in the translocation of the substrate across the membrane.</text>
</comment>
<dbReference type="FunFam" id="1.10.3470.10:FF:000001">
    <property type="entry name" value="Vitamin B12 ABC transporter permease BtuC"/>
    <property type="match status" value="1"/>
</dbReference>
<dbReference type="CDD" id="cd06550">
    <property type="entry name" value="TM_ABC_iron-siderophores_like"/>
    <property type="match status" value="1"/>
</dbReference>
<evidence type="ECO:0000313" key="14">
    <source>
        <dbReference type="Proteomes" id="UP000053961"/>
    </source>
</evidence>
<dbReference type="SUPFAM" id="SSF81345">
    <property type="entry name" value="ABC transporter involved in vitamin B12 uptake, BtuC"/>
    <property type="match status" value="1"/>
</dbReference>
<evidence type="ECO:0000256" key="9">
    <source>
        <dbReference type="ARBA" id="ARBA00064420"/>
    </source>
</evidence>
<evidence type="ECO:0000313" key="13">
    <source>
        <dbReference type="EMBL" id="KUK96746.1"/>
    </source>
</evidence>
<evidence type="ECO:0000256" key="6">
    <source>
        <dbReference type="ARBA" id="ARBA00022989"/>
    </source>
</evidence>
<evidence type="ECO:0000256" key="8">
    <source>
        <dbReference type="ARBA" id="ARBA00053891"/>
    </source>
</evidence>
<organism evidence="12 15">
    <name type="scientific">Methanothrix harundinacea</name>
    <dbReference type="NCBI Taxonomy" id="301375"/>
    <lineage>
        <taxon>Archaea</taxon>
        <taxon>Methanobacteriati</taxon>
        <taxon>Methanobacteriota</taxon>
        <taxon>Stenosarchaea group</taxon>
        <taxon>Methanomicrobia</taxon>
        <taxon>Methanotrichales</taxon>
        <taxon>Methanotrichaceae</taxon>
        <taxon>Methanothrix</taxon>
    </lineage>
</organism>
<keyword evidence="5 11" id="KW-0812">Transmembrane</keyword>
<comment type="subunit">
    <text evidence="9">The complex is composed of two ATP-binding proteins (BtuD), two transmembrane proteins (BtuC) and a solute-binding protein (BtuF).</text>
</comment>
<comment type="subcellular location">
    <subcellularLocation>
        <location evidence="1">Cell membrane</location>
        <topology evidence="1">Multi-pass membrane protein</topology>
    </subcellularLocation>
</comment>
<comment type="caution">
    <text evidence="12">The sequence shown here is derived from an EMBL/GenBank/DDBJ whole genome shotgun (WGS) entry which is preliminary data.</text>
</comment>
<dbReference type="InterPro" id="IPR037294">
    <property type="entry name" value="ABC_BtuC-like"/>
</dbReference>
<dbReference type="PANTHER" id="PTHR30472">
    <property type="entry name" value="FERRIC ENTEROBACTIN TRANSPORT SYSTEM PERMEASE PROTEIN"/>
    <property type="match status" value="1"/>
</dbReference>
<dbReference type="GO" id="GO:0033214">
    <property type="term" value="P:siderophore-iron import into cell"/>
    <property type="evidence" value="ECO:0007669"/>
    <property type="project" value="TreeGrafter"/>
</dbReference>
<dbReference type="Proteomes" id="UP000053961">
    <property type="component" value="Unassembled WGS sequence"/>
</dbReference>
<keyword evidence="6 11" id="KW-1133">Transmembrane helix</keyword>
<evidence type="ECO:0000256" key="1">
    <source>
        <dbReference type="ARBA" id="ARBA00004651"/>
    </source>
</evidence>
<dbReference type="Gene3D" id="1.10.3470.10">
    <property type="entry name" value="ABC transporter involved in vitamin B12 uptake, BtuC"/>
    <property type="match status" value="1"/>
</dbReference>
<keyword evidence="3" id="KW-0813">Transport</keyword>
<feature type="transmembrane region" description="Helical" evidence="11">
    <location>
        <begin position="120"/>
        <end position="141"/>
    </location>
</feature>
<feature type="transmembrane region" description="Helical" evidence="11">
    <location>
        <begin position="91"/>
        <end position="108"/>
    </location>
</feature>
<dbReference type="GO" id="GO:0005886">
    <property type="term" value="C:plasma membrane"/>
    <property type="evidence" value="ECO:0007669"/>
    <property type="project" value="UniProtKB-SubCell"/>
</dbReference>
<evidence type="ECO:0000256" key="7">
    <source>
        <dbReference type="ARBA" id="ARBA00023136"/>
    </source>
</evidence>
<gene>
    <name evidence="12" type="ORF">XD72_1985</name>
    <name evidence="13" type="ORF">XE07_0832</name>
</gene>
<feature type="transmembrane region" description="Helical" evidence="11">
    <location>
        <begin position="147"/>
        <end position="167"/>
    </location>
</feature>
<reference evidence="13" key="1">
    <citation type="journal article" date="2015" name="MBio">
        <title>Genome-resolved metagenomic analysis reveals roles for candidate phyla and other microbial community members in biogeochemical transformations in oil reservoirs.</title>
        <authorList>
            <person name="Hu P."/>
            <person name="Tom L."/>
            <person name="Singh A."/>
            <person name="Thomas B.C."/>
            <person name="Baker B.J."/>
            <person name="Piceno Y.M."/>
            <person name="Andersen G.L."/>
            <person name="Banfield J.F."/>
        </authorList>
    </citation>
    <scope>NUCLEOTIDE SEQUENCE [LARGE SCALE GENOMIC DNA]</scope>
    <source>
        <strain evidence="13">56_747</strain>
    </source>
</reference>
<dbReference type="EMBL" id="LGHB01000008">
    <property type="protein sequence ID" value="KUK96746.1"/>
    <property type="molecule type" value="Genomic_DNA"/>
</dbReference>
<proteinExistence type="inferred from homology"/>
<dbReference type="Proteomes" id="UP000057043">
    <property type="component" value="Unassembled WGS sequence"/>
</dbReference>
<dbReference type="AlphaFoldDB" id="A0A117LF18"/>
<keyword evidence="4" id="KW-1003">Cell membrane</keyword>
<dbReference type="InterPro" id="IPR000522">
    <property type="entry name" value="ABC_transptr_permease_BtuC"/>
</dbReference>
<evidence type="ECO:0000256" key="11">
    <source>
        <dbReference type="SAM" id="Phobius"/>
    </source>
</evidence>
<sequence>MSEAEKTSKEGTIEATELKEDYASFVGRKVLFILLSLAGIAVLAGVAATLGSANITPVEVYSTILARFFPGTFHTTDFIDTIVWQLRLHRVLMAIFAGMGLAVAGAAMQGILKNPLASPFTLGIASAASFGASLAIIMGAGFVSGQWLIVGNAFIFTMLASLTVYGLAKYKGITPETMILAGIAIMYLFSAMTSFLQYIGQAEQVQEVVFWAMGSLGRSSWDKVGIIALVTVVCTLALMYFSWDINALGAGDETAKSLGVNVEFVRVLCMMLASLITASVICFTGTIGFIGLVAPHITRMVVGGDHRFLLPASGLVGALILLAADTLARTILAPVILPVGIMTSFLGVPFFIYLFLKRRKDYW</sequence>
<evidence type="ECO:0000256" key="5">
    <source>
        <dbReference type="ARBA" id="ARBA00022692"/>
    </source>
</evidence>
<keyword evidence="7 11" id="KW-0472">Membrane</keyword>
<dbReference type="PATRIC" id="fig|301375.6.peg.2173"/>
<evidence type="ECO:0000313" key="12">
    <source>
        <dbReference type="EMBL" id="KUK43632.1"/>
    </source>
</evidence>
<name>A0A117LF18_9EURY</name>
<dbReference type="GO" id="GO:0022857">
    <property type="term" value="F:transmembrane transporter activity"/>
    <property type="evidence" value="ECO:0007669"/>
    <property type="project" value="InterPro"/>
</dbReference>